<dbReference type="InterPro" id="IPR021500">
    <property type="entry name" value="DUF3156"/>
</dbReference>
<dbReference type="RefSeq" id="WP_124764782.1">
    <property type="nucleotide sequence ID" value="NZ_JAFBDY010000008.1"/>
</dbReference>
<dbReference type="Proteomes" id="UP000274033">
    <property type="component" value="Unassembled WGS sequence"/>
</dbReference>
<gene>
    <name evidence="1" type="ORF">EBB45_11400</name>
</gene>
<comment type="caution">
    <text evidence="1">The sequence shown here is derived from an EMBL/GenBank/DDBJ whole genome shotgun (WGS) entry which is preliminary data.</text>
</comment>
<evidence type="ECO:0008006" key="3">
    <source>
        <dbReference type="Google" id="ProtNLM"/>
    </source>
</evidence>
<evidence type="ECO:0000313" key="2">
    <source>
        <dbReference type="Proteomes" id="UP000274033"/>
    </source>
</evidence>
<organism evidence="1 2">
    <name type="scientific">Lysinibacillus composti</name>
    <dbReference type="NCBI Taxonomy" id="720633"/>
    <lineage>
        <taxon>Bacteria</taxon>
        <taxon>Bacillati</taxon>
        <taxon>Bacillota</taxon>
        <taxon>Bacilli</taxon>
        <taxon>Bacillales</taxon>
        <taxon>Bacillaceae</taxon>
        <taxon>Lysinibacillus</taxon>
    </lineage>
</organism>
<dbReference type="Pfam" id="PF11354">
    <property type="entry name" value="DUF3156"/>
    <property type="match status" value="1"/>
</dbReference>
<sequence length="183" mass="21793">MGIYSIIDNRAWNSLKLVTDQFNAFTTVTRTDINRIELDAEKIGIKSMYSSYKVMNKWMGRVYIFKWHCFIEDSALPHNQTIKLQYRGKLFGEKIPEFTSKHELATKLNKDPEIIKICKAIDFEKLELSYSKRDNGWNIEIWPNYGDFIWMLIPPVRYFRKPNDVEIQQTIQLVQRIRDVFTS</sequence>
<protein>
    <recommendedName>
        <fullName evidence="3">DUF3156 family protein</fullName>
    </recommendedName>
</protein>
<name>A0A3N9UE16_9BACI</name>
<dbReference type="OrthoDB" id="6866841at2"/>
<evidence type="ECO:0000313" key="1">
    <source>
        <dbReference type="EMBL" id="RQW74487.1"/>
    </source>
</evidence>
<proteinExistence type="predicted"/>
<dbReference type="EMBL" id="RRCT01000009">
    <property type="protein sequence ID" value="RQW74487.1"/>
    <property type="molecule type" value="Genomic_DNA"/>
</dbReference>
<reference evidence="1 2" key="1">
    <citation type="journal article" date="2013" name="J. Microbiol.">
        <title>Lysinibacillus chungkukjangi sp. nov., isolated from Chungkukjang, Korean fermented soybean food.</title>
        <authorList>
            <person name="Kim S.J."/>
            <person name="Jang Y.H."/>
            <person name="Hamada M."/>
            <person name="Ahn J.H."/>
            <person name="Weon H.Y."/>
            <person name="Suzuki K."/>
            <person name="Whang K.S."/>
            <person name="Kwon S.W."/>
        </authorList>
    </citation>
    <scope>NUCLEOTIDE SEQUENCE [LARGE SCALE GENOMIC DNA]</scope>
    <source>
        <strain evidence="1 2">MCCC 1A12701</strain>
    </source>
</reference>
<keyword evidence="2" id="KW-1185">Reference proteome</keyword>
<dbReference type="AlphaFoldDB" id="A0A3N9UE16"/>
<accession>A0A3N9UE16</accession>